<gene>
    <name evidence="2" type="ORF">EZJ19_12815</name>
</gene>
<keyword evidence="3" id="KW-1185">Reference proteome</keyword>
<organism evidence="2 3">
    <name type="scientific">Parasulfuritortus cantonensis</name>
    <dbReference type="NCBI Taxonomy" id="2528202"/>
    <lineage>
        <taxon>Bacteria</taxon>
        <taxon>Pseudomonadati</taxon>
        <taxon>Pseudomonadota</taxon>
        <taxon>Betaproteobacteria</taxon>
        <taxon>Nitrosomonadales</taxon>
        <taxon>Thiobacillaceae</taxon>
        <taxon>Parasulfuritortus</taxon>
    </lineage>
</organism>
<feature type="transmembrane region" description="Helical" evidence="1">
    <location>
        <begin position="59"/>
        <end position="77"/>
    </location>
</feature>
<dbReference type="GO" id="GO:0016787">
    <property type="term" value="F:hydrolase activity"/>
    <property type="evidence" value="ECO:0007669"/>
    <property type="project" value="UniProtKB-KW"/>
</dbReference>
<protein>
    <submittedName>
        <fullName evidence="2">Metal-dependent hydrolase</fullName>
    </submittedName>
</protein>
<comment type="caution">
    <text evidence="2">The sequence shown here is derived from an EMBL/GenBank/DDBJ whole genome shotgun (WGS) entry which is preliminary data.</text>
</comment>
<keyword evidence="1" id="KW-0472">Membrane</keyword>
<dbReference type="InterPro" id="IPR007404">
    <property type="entry name" value="YdjM-like"/>
</dbReference>
<proteinExistence type="predicted"/>
<evidence type="ECO:0000313" key="2">
    <source>
        <dbReference type="EMBL" id="TCJ12222.1"/>
    </source>
</evidence>
<keyword evidence="1" id="KW-1133">Transmembrane helix</keyword>
<dbReference type="OrthoDB" id="199738at2"/>
<evidence type="ECO:0000256" key="1">
    <source>
        <dbReference type="SAM" id="Phobius"/>
    </source>
</evidence>
<dbReference type="RefSeq" id="WP_131448194.1">
    <property type="nucleotide sequence ID" value="NZ_SJZB01000045.1"/>
</dbReference>
<feature type="transmembrane region" description="Helical" evidence="1">
    <location>
        <begin position="89"/>
        <end position="112"/>
    </location>
</feature>
<name>A0A4R1B2D7_9PROT</name>
<keyword evidence="2" id="KW-0378">Hydrolase</keyword>
<dbReference type="Proteomes" id="UP000295443">
    <property type="component" value="Unassembled WGS sequence"/>
</dbReference>
<accession>A0A4R1B2D7</accession>
<sequence>MFVAHLPAGYLTARVYARHVGGAPLAGVLLAGMAGGLFPDLDLVYGALADAGAIHHHRYWTHLPAFWLAVSAAAAPLGRRAGAGRHVVAVFLLAVWGHLLLDSVAGDIWWLAPWRDRPYSLVDVAAGPGRWWLAYLLHWTFAVEMAIVAAAAWWEGRAPVLPALAGSRP</sequence>
<keyword evidence="1" id="KW-0812">Transmembrane</keyword>
<dbReference type="AlphaFoldDB" id="A0A4R1B2D7"/>
<dbReference type="Pfam" id="PF04307">
    <property type="entry name" value="YdjM"/>
    <property type="match status" value="1"/>
</dbReference>
<feature type="transmembrane region" description="Helical" evidence="1">
    <location>
        <begin position="20"/>
        <end position="39"/>
    </location>
</feature>
<dbReference type="EMBL" id="SJZB01000045">
    <property type="protein sequence ID" value="TCJ12222.1"/>
    <property type="molecule type" value="Genomic_DNA"/>
</dbReference>
<evidence type="ECO:0000313" key="3">
    <source>
        <dbReference type="Proteomes" id="UP000295443"/>
    </source>
</evidence>
<feature type="transmembrane region" description="Helical" evidence="1">
    <location>
        <begin position="132"/>
        <end position="154"/>
    </location>
</feature>
<reference evidence="2 3" key="1">
    <citation type="submission" date="2019-03" db="EMBL/GenBank/DDBJ databases">
        <title>Genome sequence of Thiobacillaceae bacterium LSR1, a sulfur-oxidizing bacterium isolated from freshwater sediment.</title>
        <authorList>
            <person name="Li S."/>
        </authorList>
    </citation>
    <scope>NUCLEOTIDE SEQUENCE [LARGE SCALE GENOMIC DNA]</scope>
    <source>
        <strain evidence="2 3">LSR1</strain>
    </source>
</reference>